<dbReference type="InterPro" id="IPR011992">
    <property type="entry name" value="EF-hand-dom_pair"/>
</dbReference>
<proteinExistence type="predicted"/>
<dbReference type="InterPro" id="IPR002048">
    <property type="entry name" value="EF_hand_dom"/>
</dbReference>
<evidence type="ECO:0000259" key="1">
    <source>
        <dbReference type="PROSITE" id="PS50222"/>
    </source>
</evidence>
<evidence type="ECO:0000313" key="3">
    <source>
        <dbReference type="Proteomes" id="UP000199440"/>
    </source>
</evidence>
<dbReference type="Proteomes" id="UP000199440">
    <property type="component" value="Unassembled WGS sequence"/>
</dbReference>
<sequence>MRKDILKTSIFILNLFFLTCLYPQEKKKQQNNASFKMFKRLDIDHDGVISKDEAKKARKSLIYADFELIDTDKSLTITLKELKIISGEPIEESE</sequence>
<dbReference type="AlphaFoldDB" id="A0A1G9S614"/>
<dbReference type="EMBL" id="FNGV01000007">
    <property type="protein sequence ID" value="SDM30740.1"/>
    <property type="molecule type" value="Genomic_DNA"/>
</dbReference>
<dbReference type="Pfam" id="PF13202">
    <property type="entry name" value="EF-hand_5"/>
    <property type="match status" value="1"/>
</dbReference>
<dbReference type="GO" id="GO:0005509">
    <property type="term" value="F:calcium ion binding"/>
    <property type="evidence" value="ECO:0007669"/>
    <property type="project" value="InterPro"/>
</dbReference>
<dbReference type="PROSITE" id="PS50222">
    <property type="entry name" value="EF_HAND_2"/>
    <property type="match status" value="1"/>
</dbReference>
<dbReference type="Gene3D" id="1.10.238.10">
    <property type="entry name" value="EF-hand"/>
    <property type="match status" value="1"/>
</dbReference>
<keyword evidence="3" id="KW-1185">Reference proteome</keyword>
<dbReference type="SUPFAM" id="SSF47473">
    <property type="entry name" value="EF-hand"/>
    <property type="match status" value="1"/>
</dbReference>
<dbReference type="OrthoDB" id="673038at2"/>
<dbReference type="STRING" id="192904.SAMN04488514_107117"/>
<accession>A0A1G9S614</accession>
<evidence type="ECO:0000313" key="2">
    <source>
        <dbReference type="EMBL" id="SDM30740.1"/>
    </source>
</evidence>
<dbReference type="RefSeq" id="WP_089890839.1">
    <property type="nucleotide sequence ID" value="NZ_FNGV01000007.1"/>
</dbReference>
<organism evidence="2 3">
    <name type="scientific">Kriegella aquimaris</name>
    <dbReference type="NCBI Taxonomy" id="192904"/>
    <lineage>
        <taxon>Bacteria</taxon>
        <taxon>Pseudomonadati</taxon>
        <taxon>Bacteroidota</taxon>
        <taxon>Flavobacteriia</taxon>
        <taxon>Flavobacteriales</taxon>
        <taxon>Flavobacteriaceae</taxon>
        <taxon>Kriegella</taxon>
    </lineage>
</organism>
<protein>
    <submittedName>
        <fullName evidence="2">EF hand</fullName>
    </submittedName>
</protein>
<gene>
    <name evidence="2" type="ORF">SAMN04488514_107117</name>
</gene>
<reference evidence="2 3" key="1">
    <citation type="submission" date="2016-10" db="EMBL/GenBank/DDBJ databases">
        <authorList>
            <person name="de Groot N.N."/>
        </authorList>
    </citation>
    <scope>NUCLEOTIDE SEQUENCE [LARGE SCALE GENOMIC DNA]</scope>
    <source>
        <strain evidence="2 3">DSM 19886</strain>
    </source>
</reference>
<feature type="domain" description="EF-hand" evidence="1">
    <location>
        <begin position="29"/>
        <end position="64"/>
    </location>
</feature>
<name>A0A1G9S614_9FLAO</name>